<comment type="caution">
    <text evidence="2">The sequence shown here is derived from an EMBL/GenBank/DDBJ whole genome shotgun (WGS) entry which is preliminary data.</text>
</comment>
<dbReference type="RefSeq" id="WP_348949938.1">
    <property type="nucleotide sequence ID" value="NZ_JBDZYD010000004.1"/>
</dbReference>
<reference evidence="2 3" key="1">
    <citation type="submission" date="2024-05" db="EMBL/GenBank/DDBJ databases">
        <authorList>
            <person name="Zhao H."/>
            <person name="Xu Y."/>
            <person name="Lin S."/>
            <person name="Spain J.C."/>
            <person name="Zhou N.-Y."/>
        </authorList>
    </citation>
    <scope>NUCLEOTIDE SEQUENCE [LARGE SCALE GENOMIC DNA]</scope>
    <source>
        <strain evidence="2 3">NEAU-NG30</strain>
    </source>
</reference>
<gene>
    <name evidence="2" type="ORF">ABJI51_11390</name>
</gene>
<evidence type="ECO:0000313" key="3">
    <source>
        <dbReference type="Proteomes" id="UP001440984"/>
    </source>
</evidence>
<dbReference type="EMBL" id="JBDZYD010000004">
    <property type="protein sequence ID" value="MEQ0559678.1"/>
    <property type="molecule type" value="Genomic_DNA"/>
</dbReference>
<proteinExistence type="predicted"/>
<dbReference type="Proteomes" id="UP001440984">
    <property type="component" value="Unassembled WGS sequence"/>
</dbReference>
<keyword evidence="1" id="KW-1133">Transmembrane helix</keyword>
<organism evidence="2 3">
    <name type="scientific">Amycolatopsis melonis</name>
    <dbReference type="NCBI Taxonomy" id="3156488"/>
    <lineage>
        <taxon>Bacteria</taxon>
        <taxon>Bacillati</taxon>
        <taxon>Actinomycetota</taxon>
        <taxon>Actinomycetes</taxon>
        <taxon>Pseudonocardiales</taxon>
        <taxon>Pseudonocardiaceae</taxon>
        <taxon>Amycolatopsis</taxon>
    </lineage>
</organism>
<evidence type="ECO:0008006" key="4">
    <source>
        <dbReference type="Google" id="ProtNLM"/>
    </source>
</evidence>
<evidence type="ECO:0000256" key="1">
    <source>
        <dbReference type="SAM" id="Phobius"/>
    </source>
</evidence>
<feature type="transmembrane region" description="Helical" evidence="1">
    <location>
        <begin position="38"/>
        <end position="59"/>
    </location>
</feature>
<accession>A0ABV0LBH7</accession>
<name>A0ABV0LBH7_9PSEU</name>
<keyword evidence="1" id="KW-0812">Transmembrane</keyword>
<keyword evidence="3" id="KW-1185">Reference proteome</keyword>
<evidence type="ECO:0000313" key="2">
    <source>
        <dbReference type="EMBL" id="MEQ0559678.1"/>
    </source>
</evidence>
<feature type="transmembrane region" description="Helical" evidence="1">
    <location>
        <begin position="16"/>
        <end position="32"/>
    </location>
</feature>
<keyword evidence="1" id="KW-0472">Membrane</keyword>
<protein>
    <recommendedName>
        <fullName evidence="4">DUF3093 domain-containing protein</fullName>
    </recommendedName>
</protein>
<sequence>MTGHGRDRERRRRTRTLLGIGYLAGLSALLGLKTGWVAAVITLLGLLALVYGVFSLVVWRDGRAERRRRAAGAPPSWPAQLPVAAAQLLGVRGRHARRTDEVGELLGRLSLQDGELRWEPREGDRRRGVGSVVFDRTWAAEVVPLWGPGSQGCLTLTHPDGTAVDLWIRHPADLREALTR</sequence>